<reference evidence="2 3" key="1">
    <citation type="submission" date="2016-10" db="EMBL/GenBank/DDBJ databases">
        <title>Silvanigrella aquatica sp. nov., isolated from a freshwater lake located in the Black Forest, Germany, description of Silvanigrellaceae fam. nov., Silvanigrellales ord. nov., reclassification of the order Bdellovibrionales in the class Oligoflexia, reclassification of the families Bacteriovoracaceae and Halobacteriovoraceae in the new order Bacteriovoracales ord. nov., and reclassification of the family Pseudobacteriovoracaceae in the order Oligoflexiales.</title>
        <authorList>
            <person name="Hahn M.W."/>
            <person name="Schmidt J."/>
            <person name="Koll U."/>
            <person name="Rohde M."/>
            <person name="Verbag S."/>
            <person name="Pitt A."/>
            <person name="Nakai R."/>
            <person name="Naganuma T."/>
            <person name="Lang E."/>
        </authorList>
    </citation>
    <scope>NUCLEOTIDE SEQUENCE [LARGE SCALE GENOMIC DNA]</scope>
    <source>
        <strain evidence="2 3">MWH-Nonnen-W8red</strain>
    </source>
</reference>
<dbReference type="PANTHER" id="PTHR34821:SF2">
    <property type="entry name" value="INNER MEMBRANE PROTEIN YDCZ"/>
    <property type="match status" value="1"/>
</dbReference>
<evidence type="ECO:0000313" key="2">
    <source>
        <dbReference type="EMBL" id="APJ02817.1"/>
    </source>
</evidence>
<accession>A0A1L4CXZ6</accession>
<dbReference type="PANTHER" id="PTHR34821">
    <property type="entry name" value="INNER MEMBRANE PROTEIN YDCZ"/>
    <property type="match status" value="1"/>
</dbReference>
<dbReference type="OrthoDB" id="4244824at2"/>
<dbReference type="KEGG" id="saqi:AXG55_02330"/>
<feature type="transmembrane region" description="Helical" evidence="1">
    <location>
        <begin position="76"/>
        <end position="94"/>
    </location>
</feature>
<dbReference type="InterPro" id="IPR006750">
    <property type="entry name" value="YdcZ"/>
</dbReference>
<dbReference type="RefSeq" id="WP_148696525.1">
    <property type="nucleotide sequence ID" value="NZ_CP017834.1"/>
</dbReference>
<protein>
    <recommendedName>
        <fullName evidence="4">EamA-like transporter family protein</fullName>
    </recommendedName>
</protein>
<dbReference type="STRING" id="1915309.AXG55_02330"/>
<dbReference type="AlphaFoldDB" id="A0A1L4CXZ6"/>
<evidence type="ECO:0008006" key="4">
    <source>
        <dbReference type="Google" id="ProtNLM"/>
    </source>
</evidence>
<feature type="transmembrane region" description="Helical" evidence="1">
    <location>
        <begin position="7"/>
        <end position="25"/>
    </location>
</feature>
<evidence type="ECO:0000313" key="3">
    <source>
        <dbReference type="Proteomes" id="UP000184731"/>
    </source>
</evidence>
<proteinExistence type="predicted"/>
<keyword evidence="3" id="KW-1185">Reference proteome</keyword>
<dbReference type="Proteomes" id="UP000184731">
    <property type="component" value="Chromosome"/>
</dbReference>
<name>A0A1L4CXZ6_9BACT</name>
<sequence>MLHKISAHWLLGLLAGAILTVMLKLNSNLSSVTSPLFASWTAHGIGLLTAILIIYVNKIILNKKNLNQTAPQKAPFWSYLGGLAGGMVVVLAVISVNSTLGLSGTISLMLVGQILFGLLSDIFGLFGTTKKLIQLKDIFVIIFILAGSWLIINFRS</sequence>
<dbReference type="GO" id="GO:0005886">
    <property type="term" value="C:plasma membrane"/>
    <property type="evidence" value="ECO:0007669"/>
    <property type="project" value="TreeGrafter"/>
</dbReference>
<dbReference type="EMBL" id="CP017834">
    <property type="protein sequence ID" value="APJ02817.1"/>
    <property type="molecule type" value="Genomic_DNA"/>
</dbReference>
<gene>
    <name evidence="2" type="ORF">AXG55_02330</name>
</gene>
<feature type="transmembrane region" description="Helical" evidence="1">
    <location>
        <begin position="106"/>
        <end position="126"/>
    </location>
</feature>
<feature type="transmembrane region" description="Helical" evidence="1">
    <location>
        <begin position="138"/>
        <end position="154"/>
    </location>
</feature>
<feature type="transmembrane region" description="Helical" evidence="1">
    <location>
        <begin position="37"/>
        <end position="56"/>
    </location>
</feature>
<keyword evidence="1" id="KW-1133">Transmembrane helix</keyword>
<organism evidence="2 3">
    <name type="scientific">Silvanigrella aquatica</name>
    <dbReference type="NCBI Taxonomy" id="1915309"/>
    <lineage>
        <taxon>Bacteria</taxon>
        <taxon>Pseudomonadati</taxon>
        <taxon>Bdellovibrionota</taxon>
        <taxon>Oligoflexia</taxon>
        <taxon>Silvanigrellales</taxon>
        <taxon>Silvanigrellaceae</taxon>
        <taxon>Silvanigrella</taxon>
    </lineage>
</organism>
<keyword evidence="1" id="KW-0812">Transmembrane</keyword>
<keyword evidence="1" id="KW-0472">Membrane</keyword>
<evidence type="ECO:0000256" key="1">
    <source>
        <dbReference type="SAM" id="Phobius"/>
    </source>
</evidence>
<dbReference type="Pfam" id="PF04657">
    <property type="entry name" value="DMT_YdcZ"/>
    <property type="match status" value="1"/>
</dbReference>